<organism evidence="4 5">
    <name type="scientific">Thioalkalivibrio paradoxus ARh 1</name>
    <dbReference type="NCBI Taxonomy" id="713585"/>
    <lineage>
        <taxon>Bacteria</taxon>
        <taxon>Pseudomonadati</taxon>
        <taxon>Pseudomonadota</taxon>
        <taxon>Gammaproteobacteria</taxon>
        <taxon>Chromatiales</taxon>
        <taxon>Ectothiorhodospiraceae</taxon>
        <taxon>Thioalkalivibrio</taxon>
    </lineage>
</organism>
<dbReference type="EMBL" id="CP007029">
    <property type="protein sequence ID" value="AHE97369.1"/>
    <property type="molecule type" value="Genomic_DNA"/>
</dbReference>
<dbReference type="STRING" id="713585.THITH_02720"/>
<dbReference type="HOGENOM" id="CLU_036902_5_0_6"/>
<protein>
    <submittedName>
        <fullName evidence="4">Transposase</fullName>
    </submittedName>
</protein>
<keyword evidence="1" id="KW-0175">Coiled coil</keyword>
<dbReference type="GO" id="GO:0004803">
    <property type="term" value="F:transposase activity"/>
    <property type="evidence" value="ECO:0007669"/>
    <property type="project" value="InterPro"/>
</dbReference>
<dbReference type="KEGG" id="tti:THITH_02720"/>
<dbReference type="RefSeq" id="WP_006746053.1">
    <property type="nucleotide sequence ID" value="NZ_CP007029.1"/>
</dbReference>
<feature type="coiled-coil region" evidence="1">
    <location>
        <begin position="133"/>
        <end position="188"/>
    </location>
</feature>
<feature type="domain" description="Transposase IS110-like N-terminal" evidence="2">
    <location>
        <begin position="5"/>
        <end position="150"/>
    </location>
</feature>
<dbReference type="InterPro" id="IPR002525">
    <property type="entry name" value="Transp_IS110-like_N"/>
</dbReference>
<evidence type="ECO:0000313" key="5">
    <source>
        <dbReference type="Proteomes" id="UP000005289"/>
    </source>
</evidence>
<dbReference type="GO" id="GO:0003677">
    <property type="term" value="F:DNA binding"/>
    <property type="evidence" value="ECO:0007669"/>
    <property type="project" value="InterPro"/>
</dbReference>
<gene>
    <name evidence="4" type="ORF">THITH_02720</name>
</gene>
<dbReference type="GO" id="GO:0006313">
    <property type="term" value="P:DNA transposition"/>
    <property type="evidence" value="ECO:0007669"/>
    <property type="project" value="InterPro"/>
</dbReference>
<name>W0DFG2_9GAMM</name>
<dbReference type="Pfam" id="PF01548">
    <property type="entry name" value="DEDD_Tnp_IS110"/>
    <property type="match status" value="1"/>
</dbReference>
<dbReference type="AlphaFoldDB" id="W0DFG2"/>
<keyword evidence="5" id="KW-1185">Reference proteome</keyword>
<evidence type="ECO:0000259" key="2">
    <source>
        <dbReference type="Pfam" id="PF01548"/>
    </source>
</evidence>
<reference evidence="4 5" key="1">
    <citation type="submission" date="2013-12" db="EMBL/GenBank/DDBJ databases">
        <authorList>
            <consortium name="DOE Joint Genome Institute"/>
            <person name="Muyzer G."/>
            <person name="Huntemann M."/>
            <person name="Han J."/>
            <person name="Chen A."/>
            <person name="Kyrpides N."/>
            <person name="Mavromatis K."/>
            <person name="Markowitz V."/>
            <person name="Palaniappan K."/>
            <person name="Ivanova N."/>
            <person name="Schaumberg A."/>
            <person name="Pati A."/>
            <person name="Liolios K."/>
            <person name="Nordberg H.P."/>
            <person name="Cantor M.N."/>
            <person name="Hua S.X."/>
            <person name="Woyke T."/>
        </authorList>
    </citation>
    <scope>NUCLEOTIDE SEQUENCE [LARGE SCALE GENOMIC DNA]</scope>
    <source>
        <strain evidence="4 5">ARh 1</strain>
    </source>
</reference>
<evidence type="ECO:0000256" key="1">
    <source>
        <dbReference type="SAM" id="Coils"/>
    </source>
</evidence>
<sequence length="331" mass="36637">MSTFVGIDVAAESFDLVCRSNSKHSKAQTFPQTAQGHARAIRKLQALQPTCIVLEATGIYYLDLALALHEAGLPVCVINPRSFRHFAEITLRGSKTDPLDAALLAEYAERMTPRRWTPPPTTYRELRDLGRHLNRLLHARTQAKNQLHALKSRQGAPKLLIEDTEEGIAQLNQRIERLQQAAQARIQKAPELDQQQTHLCAATGIATASSLALLAELCTLPKDLKANQVVRHAGLDVRLHESGSSVHRPGRLAKTGNAYLRSALYMPAMVAIVHDPYAKAFYNALVARGKKKIQALCAVMRKYLTGIWACMQSGQPFDSSKLFSDQHQQPA</sequence>
<dbReference type="InterPro" id="IPR003346">
    <property type="entry name" value="Transposase_20"/>
</dbReference>
<accession>W0DFG2</accession>
<dbReference type="NCBIfam" id="NF033542">
    <property type="entry name" value="transpos_IS110"/>
    <property type="match status" value="1"/>
</dbReference>
<feature type="domain" description="Transposase IS116/IS110/IS902 C-terminal" evidence="3">
    <location>
        <begin position="199"/>
        <end position="282"/>
    </location>
</feature>
<dbReference type="PANTHER" id="PTHR33055:SF3">
    <property type="entry name" value="PUTATIVE TRANSPOSASE FOR IS117-RELATED"/>
    <property type="match status" value="1"/>
</dbReference>
<dbReference type="Proteomes" id="UP000005289">
    <property type="component" value="Chromosome"/>
</dbReference>
<dbReference type="PANTHER" id="PTHR33055">
    <property type="entry name" value="TRANSPOSASE FOR INSERTION SEQUENCE ELEMENT IS1111A"/>
    <property type="match status" value="1"/>
</dbReference>
<evidence type="ECO:0000259" key="3">
    <source>
        <dbReference type="Pfam" id="PF02371"/>
    </source>
</evidence>
<dbReference type="Pfam" id="PF02371">
    <property type="entry name" value="Transposase_20"/>
    <property type="match status" value="1"/>
</dbReference>
<proteinExistence type="predicted"/>
<dbReference type="OrthoDB" id="9795150at2"/>
<evidence type="ECO:0000313" key="4">
    <source>
        <dbReference type="EMBL" id="AHE97369.1"/>
    </source>
</evidence>
<dbReference type="InterPro" id="IPR047650">
    <property type="entry name" value="Transpos_IS110"/>
</dbReference>